<evidence type="ECO:0000256" key="3">
    <source>
        <dbReference type="ARBA" id="ARBA00022729"/>
    </source>
</evidence>
<feature type="domain" description="Bacterial surface antigen (D15)" evidence="7">
    <location>
        <begin position="395"/>
        <end position="782"/>
    </location>
</feature>
<dbReference type="EMBL" id="FQWQ01000001">
    <property type="protein sequence ID" value="SHG51703.1"/>
    <property type="molecule type" value="Genomic_DNA"/>
</dbReference>
<evidence type="ECO:0000256" key="1">
    <source>
        <dbReference type="ARBA" id="ARBA00004370"/>
    </source>
</evidence>
<dbReference type="InterPro" id="IPR000184">
    <property type="entry name" value="Bac_surfAg_D15"/>
</dbReference>
<dbReference type="InterPro" id="IPR039910">
    <property type="entry name" value="D15-like"/>
</dbReference>
<dbReference type="Pfam" id="PF01103">
    <property type="entry name" value="Omp85"/>
    <property type="match status" value="1"/>
</dbReference>
<evidence type="ECO:0000256" key="5">
    <source>
        <dbReference type="ARBA" id="ARBA00023237"/>
    </source>
</evidence>
<comment type="subcellular location">
    <subcellularLocation>
        <location evidence="1">Membrane</location>
    </subcellularLocation>
</comment>
<dbReference type="RefSeq" id="WP_084137869.1">
    <property type="nucleotide sequence ID" value="NZ_FQWQ01000001.1"/>
</dbReference>
<evidence type="ECO:0000313" key="9">
    <source>
        <dbReference type="Proteomes" id="UP000184212"/>
    </source>
</evidence>
<keyword evidence="5" id="KW-0998">Cell outer membrane</keyword>
<sequence>MLWLSASLSGCLGIKHLKENEKLLFRQTIQAPGTINQENLRNLYIQRPNRKILGTPVTPLVSIYYFGERRYNQEKYIRKKEAVEKKYDDKIASTTSQRKINNYQFKKLKKVDKLNGFIENGNVWMQWGEPISVFDSAKAAMTRERFQEYLFGKGYFKNKVTEHVGNTGKLVTVNYKVDPGQPYFVDSIFYDVADTALLHIVNDNARASFIVKNTRYDQDNFTKERERLDLLMKDYGYYDFNRQYIDFEIDTTFHTPERKIAVVISIKDPAKRGYHKKFTIDEVTFTTDVGTSIPNQQRQTRSYRDIQYKYFKNQYNLKILSQRVFLQPGEDYSRTKTLRTQQQLANVEAFKFVNINYDTAGGRFIANIFASPMSRYEWTNEAGMSVTQGFPGPFYNISFKKRNVFHGMETFDLNGRFGFEGVASATSSENVYKSTEAGLNASLTFPQFIWPFKERQRYKFAQYNPKTKFTAGYAYTDRPEYRRTVISVNGTYTWQSANRKRLYSLIPLNLGVIDTANLSPSFRELLQKQHLLGNNALTNSFRPSFVNSIIFGITWNLNNYGNKERDSWYIRTQLESGGTIWNFIDPKFISDLKLEYFKYIRLSIDVRKTDPLNKNTILAYRLNSGFAYSYSDNESLPYEKFFFAGGSNSLRAWRPRRLGPGSAKPPESTNPKGDGLYDYSIEKPSEILMEASIELRQKLFGFVNGAVFIDAGNVWNFRPSNVVDAEGNITQDRSSQFSIDRFYKEIGVGTGFGLRFDFTFLILRFDVGMKVYDPARDQGDRFVLDKIRFWKPYAKEAADGTFYGYREPVIYNVGIGFPF</sequence>
<dbReference type="PANTHER" id="PTHR12815:SF47">
    <property type="entry name" value="TRANSLOCATION AND ASSEMBLY MODULE SUBUNIT TAMA"/>
    <property type="match status" value="1"/>
</dbReference>
<keyword evidence="9" id="KW-1185">Reference proteome</keyword>
<evidence type="ECO:0000256" key="4">
    <source>
        <dbReference type="ARBA" id="ARBA00023136"/>
    </source>
</evidence>
<dbReference type="GO" id="GO:0019867">
    <property type="term" value="C:outer membrane"/>
    <property type="evidence" value="ECO:0007669"/>
    <property type="project" value="InterPro"/>
</dbReference>
<dbReference type="Gene3D" id="2.40.160.50">
    <property type="entry name" value="membrane protein fhac: a member of the omp85/tpsb transporter family"/>
    <property type="match status" value="1"/>
</dbReference>
<dbReference type="Proteomes" id="UP000184212">
    <property type="component" value="Unassembled WGS sequence"/>
</dbReference>
<evidence type="ECO:0000256" key="2">
    <source>
        <dbReference type="ARBA" id="ARBA00022692"/>
    </source>
</evidence>
<gene>
    <name evidence="8" type="ORF">SAMN04488109_0623</name>
</gene>
<keyword evidence="4" id="KW-0472">Membrane</keyword>
<dbReference type="PANTHER" id="PTHR12815">
    <property type="entry name" value="SORTING AND ASSEMBLY MACHINERY SAMM50 PROTEIN FAMILY MEMBER"/>
    <property type="match status" value="1"/>
</dbReference>
<dbReference type="OrthoDB" id="9814535at2"/>
<proteinExistence type="predicted"/>
<evidence type="ECO:0000313" key="8">
    <source>
        <dbReference type="EMBL" id="SHG51703.1"/>
    </source>
</evidence>
<name>A0A1M5KHP9_9BACT</name>
<dbReference type="AlphaFoldDB" id="A0A1M5KHP9"/>
<keyword evidence="3" id="KW-0732">Signal</keyword>
<accession>A0A1M5KHP9</accession>
<feature type="region of interest" description="Disordered" evidence="6">
    <location>
        <begin position="655"/>
        <end position="675"/>
    </location>
</feature>
<organism evidence="8 9">
    <name type="scientific">Chryseolinea serpens</name>
    <dbReference type="NCBI Taxonomy" id="947013"/>
    <lineage>
        <taxon>Bacteria</taxon>
        <taxon>Pseudomonadati</taxon>
        <taxon>Bacteroidota</taxon>
        <taxon>Cytophagia</taxon>
        <taxon>Cytophagales</taxon>
        <taxon>Fulvivirgaceae</taxon>
        <taxon>Chryseolinea</taxon>
    </lineage>
</organism>
<dbReference type="STRING" id="947013.SAMN04488109_0623"/>
<evidence type="ECO:0000259" key="7">
    <source>
        <dbReference type="Pfam" id="PF01103"/>
    </source>
</evidence>
<keyword evidence="2" id="KW-0812">Transmembrane</keyword>
<evidence type="ECO:0000256" key="6">
    <source>
        <dbReference type="SAM" id="MobiDB-lite"/>
    </source>
</evidence>
<protein>
    <submittedName>
        <fullName evidence="8">Outer membrane protein assembly factor BamA</fullName>
    </submittedName>
</protein>
<reference evidence="8 9" key="1">
    <citation type="submission" date="2016-11" db="EMBL/GenBank/DDBJ databases">
        <authorList>
            <person name="Jaros S."/>
            <person name="Januszkiewicz K."/>
            <person name="Wedrychowicz H."/>
        </authorList>
    </citation>
    <scope>NUCLEOTIDE SEQUENCE [LARGE SCALE GENOMIC DNA]</scope>
    <source>
        <strain evidence="8 9">DSM 24574</strain>
    </source>
</reference>